<sequence>MSQDDGYNSYQPPTSELANNEDYSESDSFPDCNDAIEGERNTKNLFAYTRTTHQIIDRSCKLHGFEKVYPLSAVDLNSGTETKSNKLNNVTSNNRVIVIAQTWAHKTLNNNLYLRLQRNGYNLTYIYAHDIHQAFRMETHSSEATNDKEIQPKVLTSLFMKMKDRLRIYYYKPIYPVASFKELKTNFPVTSSDVTIVDDGAFDDNWHIEIPTDGTFLLIDPDGQSRLIECLELKDPIKRFLQHKLIDELFPPLNGDVQRNATDYTEKKKLTQGSTNPIA</sequence>
<protein>
    <submittedName>
        <fullName evidence="3">Putative_PNPOx domain-containing protein</fullName>
    </submittedName>
</protein>
<evidence type="ECO:0000313" key="3">
    <source>
        <dbReference type="WBParaSite" id="Pan_g4442.t1"/>
    </source>
</evidence>
<keyword evidence="2" id="KW-1185">Reference proteome</keyword>
<dbReference type="WBParaSite" id="Pan_g4442.t1">
    <property type="protein sequence ID" value="Pan_g4442.t1"/>
    <property type="gene ID" value="Pan_g4442"/>
</dbReference>
<accession>A0A7E4VXH4</accession>
<reference evidence="3" key="2">
    <citation type="submission" date="2020-10" db="UniProtKB">
        <authorList>
            <consortium name="WormBaseParasite"/>
        </authorList>
    </citation>
    <scope>IDENTIFICATION</scope>
</reference>
<organism evidence="2 3">
    <name type="scientific">Panagrellus redivivus</name>
    <name type="common">Microworm</name>
    <dbReference type="NCBI Taxonomy" id="6233"/>
    <lineage>
        <taxon>Eukaryota</taxon>
        <taxon>Metazoa</taxon>
        <taxon>Ecdysozoa</taxon>
        <taxon>Nematoda</taxon>
        <taxon>Chromadorea</taxon>
        <taxon>Rhabditida</taxon>
        <taxon>Tylenchina</taxon>
        <taxon>Panagrolaimomorpha</taxon>
        <taxon>Panagrolaimoidea</taxon>
        <taxon>Panagrolaimidae</taxon>
        <taxon>Panagrellus</taxon>
    </lineage>
</organism>
<name>A0A7E4VXH4_PANRE</name>
<dbReference type="AlphaFoldDB" id="A0A7E4VXH4"/>
<proteinExistence type="predicted"/>
<evidence type="ECO:0000256" key="1">
    <source>
        <dbReference type="SAM" id="MobiDB-lite"/>
    </source>
</evidence>
<reference evidence="2" key="1">
    <citation type="journal article" date="2013" name="Genetics">
        <title>The draft genome and transcriptome of Panagrellus redivivus are shaped by the harsh demands of a free-living lifestyle.</title>
        <authorList>
            <person name="Srinivasan J."/>
            <person name="Dillman A.R."/>
            <person name="Macchietto M.G."/>
            <person name="Heikkinen L."/>
            <person name="Lakso M."/>
            <person name="Fracchia K.M."/>
            <person name="Antoshechkin I."/>
            <person name="Mortazavi A."/>
            <person name="Wong G."/>
            <person name="Sternberg P.W."/>
        </authorList>
    </citation>
    <scope>NUCLEOTIDE SEQUENCE [LARGE SCALE GENOMIC DNA]</scope>
    <source>
        <strain evidence="2">MT8872</strain>
    </source>
</reference>
<feature type="region of interest" description="Disordered" evidence="1">
    <location>
        <begin position="1"/>
        <end position="34"/>
    </location>
</feature>
<dbReference type="Proteomes" id="UP000492821">
    <property type="component" value="Unassembled WGS sequence"/>
</dbReference>
<evidence type="ECO:0000313" key="2">
    <source>
        <dbReference type="Proteomes" id="UP000492821"/>
    </source>
</evidence>
<feature type="compositionally biased region" description="Polar residues" evidence="1">
    <location>
        <begin position="1"/>
        <end position="18"/>
    </location>
</feature>